<accession>A0A8X7BZ43</accession>
<organism evidence="3 4">
    <name type="scientific">Trichonephila inaurata madagascariensis</name>
    <dbReference type="NCBI Taxonomy" id="2747483"/>
    <lineage>
        <taxon>Eukaryota</taxon>
        <taxon>Metazoa</taxon>
        <taxon>Ecdysozoa</taxon>
        <taxon>Arthropoda</taxon>
        <taxon>Chelicerata</taxon>
        <taxon>Arachnida</taxon>
        <taxon>Araneae</taxon>
        <taxon>Araneomorphae</taxon>
        <taxon>Entelegynae</taxon>
        <taxon>Araneoidea</taxon>
        <taxon>Nephilidae</taxon>
        <taxon>Trichonephila</taxon>
        <taxon>Trichonephila inaurata</taxon>
    </lineage>
</organism>
<name>A0A8X7BZ43_9ARAC</name>
<keyword evidence="1" id="KW-0472">Membrane</keyword>
<evidence type="ECO:0000256" key="2">
    <source>
        <dbReference type="SAM" id="SignalP"/>
    </source>
</evidence>
<feature type="chain" id="PRO_5036443105" evidence="2">
    <location>
        <begin position="18"/>
        <end position="70"/>
    </location>
</feature>
<keyword evidence="2" id="KW-0732">Signal</keyword>
<protein>
    <submittedName>
        <fullName evidence="3">Uncharacterized protein</fullName>
    </submittedName>
</protein>
<dbReference type="AlphaFoldDB" id="A0A8X7BZ43"/>
<dbReference type="EMBL" id="BMAV01006401">
    <property type="protein sequence ID" value="GFY48348.1"/>
    <property type="molecule type" value="Genomic_DNA"/>
</dbReference>
<evidence type="ECO:0000256" key="1">
    <source>
        <dbReference type="SAM" id="Phobius"/>
    </source>
</evidence>
<reference evidence="3" key="1">
    <citation type="submission" date="2020-08" db="EMBL/GenBank/DDBJ databases">
        <title>Multicomponent nature underlies the extraordinary mechanical properties of spider dragline silk.</title>
        <authorList>
            <person name="Kono N."/>
            <person name="Nakamura H."/>
            <person name="Mori M."/>
            <person name="Yoshida Y."/>
            <person name="Ohtoshi R."/>
            <person name="Malay A.D."/>
            <person name="Moran D.A.P."/>
            <person name="Tomita M."/>
            <person name="Numata K."/>
            <person name="Arakawa K."/>
        </authorList>
    </citation>
    <scope>NUCLEOTIDE SEQUENCE</scope>
</reference>
<gene>
    <name evidence="3" type="ORF">TNIN_389831</name>
</gene>
<keyword evidence="1" id="KW-0812">Transmembrane</keyword>
<dbReference type="Proteomes" id="UP000886998">
    <property type="component" value="Unassembled WGS sequence"/>
</dbReference>
<evidence type="ECO:0000313" key="4">
    <source>
        <dbReference type="Proteomes" id="UP000886998"/>
    </source>
</evidence>
<comment type="caution">
    <text evidence="3">The sequence shown here is derived from an EMBL/GenBank/DDBJ whole genome shotgun (WGS) entry which is preliminary data.</text>
</comment>
<proteinExistence type="predicted"/>
<feature type="signal peptide" evidence="2">
    <location>
        <begin position="1"/>
        <end position="17"/>
    </location>
</feature>
<keyword evidence="1" id="KW-1133">Transmembrane helix</keyword>
<evidence type="ECO:0000313" key="3">
    <source>
        <dbReference type="EMBL" id="GFY48348.1"/>
    </source>
</evidence>
<sequence>MISQISILAALAVAAFAALQEVRAPVGYAGHIGAGLGYVGSGLGYARRYGGFGYGALGILGGLGYERYGY</sequence>
<feature type="transmembrane region" description="Helical" evidence="1">
    <location>
        <begin position="45"/>
        <end position="65"/>
    </location>
</feature>
<keyword evidence="4" id="KW-1185">Reference proteome</keyword>